<organism evidence="2 3">
    <name type="scientific">Beauveria asiatica</name>
    <dbReference type="NCBI Taxonomy" id="1069075"/>
    <lineage>
        <taxon>Eukaryota</taxon>
        <taxon>Fungi</taxon>
        <taxon>Dikarya</taxon>
        <taxon>Ascomycota</taxon>
        <taxon>Pezizomycotina</taxon>
        <taxon>Sordariomycetes</taxon>
        <taxon>Hypocreomycetidae</taxon>
        <taxon>Hypocreales</taxon>
        <taxon>Cordycipitaceae</taxon>
        <taxon>Beauveria</taxon>
    </lineage>
</organism>
<accession>A0AAW0RI16</accession>
<keyword evidence="3" id="KW-1185">Reference proteome</keyword>
<dbReference type="EMBL" id="JAAHCF010000834">
    <property type="protein sequence ID" value="KAK8141818.1"/>
    <property type="molecule type" value="Genomic_DNA"/>
</dbReference>
<comment type="caution">
    <text evidence="2">The sequence shown here is derived from an EMBL/GenBank/DDBJ whole genome shotgun (WGS) entry which is preliminary data.</text>
</comment>
<dbReference type="Proteomes" id="UP001397290">
    <property type="component" value="Unassembled WGS sequence"/>
</dbReference>
<feature type="region of interest" description="Disordered" evidence="1">
    <location>
        <begin position="14"/>
        <end position="36"/>
    </location>
</feature>
<name>A0AAW0RI16_9HYPO</name>
<evidence type="ECO:0000313" key="3">
    <source>
        <dbReference type="Proteomes" id="UP001397290"/>
    </source>
</evidence>
<protein>
    <submittedName>
        <fullName evidence="2">Uncharacterized protein</fullName>
    </submittedName>
</protein>
<evidence type="ECO:0000313" key="2">
    <source>
        <dbReference type="EMBL" id="KAK8141818.1"/>
    </source>
</evidence>
<feature type="non-terminal residue" evidence="2">
    <location>
        <position position="1"/>
    </location>
</feature>
<evidence type="ECO:0000256" key="1">
    <source>
        <dbReference type="SAM" id="MobiDB-lite"/>
    </source>
</evidence>
<reference evidence="2 3" key="1">
    <citation type="submission" date="2020-02" db="EMBL/GenBank/DDBJ databases">
        <title>Comparative genomics of the hypocrealean fungal genus Beauvera.</title>
        <authorList>
            <person name="Showalter D.N."/>
            <person name="Bushley K.E."/>
            <person name="Rehner S.A."/>
        </authorList>
    </citation>
    <scope>NUCLEOTIDE SEQUENCE [LARGE SCALE GENOMIC DNA]</scope>
    <source>
        <strain evidence="2 3">ARSEF4384</strain>
    </source>
</reference>
<proteinExistence type="predicted"/>
<gene>
    <name evidence="2" type="ORF">G3M48_009835</name>
</gene>
<feature type="compositionally biased region" description="Basic and acidic residues" evidence="1">
    <location>
        <begin position="14"/>
        <end position="25"/>
    </location>
</feature>
<sequence>SPVTFLSLQMQEKVDASGLSREHESQMSPTLPADGLGLGVELDVEAEFDPDVGLGTGAEVEADAEVKLEVTSDVEPNVG</sequence>
<dbReference type="AlphaFoldDB" id="A0AAW0RI16"/>